<proteinExistence type="predicted"/>
<comment type="caution">
    <text evidence="1">The sequence shown here is derived from an EMBL/GenBank/DDBJ whole genome shotgun (WGS) entry which is preliminary data.</text>
</comment>
<dbReference type="EMBL" id="BPLR01016050">
    <property type="protein sequence ID" value="GIY80764.1"/>
    <property type="molecule type" value="Genomic_DNA"/>
</dbReference>
<keyword evidence="2" id="KW-1185">Reference proteome</keyword>
<accession>A0AAV4WG21</accession>
<organism evidence="1 2">
    <name type="scientific">Caerostris extrusa</name>
    <name type="common">Bark spider</name>
    <name type="synonym">Caerostris bankana</name>
    <dbReference type="NCBI Taxonomy" id="172846"/>
    <lineage>
        <taxon>Eukaryota</taxon>
        <taxon>Metazoa</taxon>
        <taxon>Ecdysozoa</taxon>
        <taxon>Arthropoda</taxon>
        <taxon>Chelicerata</taxon>
        <taxon>Arachnida</taxon>
        <taxon>Araneae</taxon>
        <taxon>Araneomorphae</taxon>
        <taxon>Entelegynae</taxon>
        <taxon>Araneoidea</taxon>
        <taxon>Araneidae</taxon>
        <taxon>Caerostris</taxon>
    </lineage>
</organism>
<gene>
    <name evidence="1" type="ORF">CEXT_460241</name>
</gene>
<dbReference type="AlphaFoldDB" id="A0AAV4WG21"/>
<sequence>MCKQNTRQLSHVIFCATHGLYEPISYTGPHFLHSLRRLQKKKKKEKKKCRRTFTTCGEGGRDGAHARCAGPSTRINSPRRSLLNQRESQAVETSPDFLPGATGTVDCNFICHCRQKREDNLFANE</sequence>
<reference evidence="1 2" key="1">
    <citation type="submission" date="2021-06" db="EMBL/GenBank/DDBJ databases">
        <title>Caerostris extrusa draft genome.</title>
        <authorList>
            <person name="Kono N."/>
            <person name="Arakawa K."/>
        </authorList>
    </citation>
    <scope>NUCLEOTIDE SEQUENCE [LARGE SCALE GENOMIC DNA]</scope>
</reference>
<name>A0AAV4WG21_CAEEX</name>
<evidence type="ECO:0000313" key="2">
    <source>
        <dbReference type="Proteomes" id="UP001054945"/>
    </source>
</evidence>
<protein>
    <submittedName>
        <fullName evidence="1">Uncharacterized protein</fullName>
    </submittedName>
</protein>
<evidence type="ECO:0000313" key="1">
    <source>
        <dbReference type="EMBL" id="GIY80764.1"/>
    </source>
</evidence>
<dbReference type="Proteomes" id="UP001054945">
    <property type="component" value="Unassembled WGS sequence"/>
</dbReference>